<dbReference type="RefSeq" id="XP_011780007.1">
    <property type="nucleotide sequence ID" value="XM_011781705.1"/>
</dbReference>
<dbReference type="VEuPathDB" id="TriTrypDB:Tbg972.11.8620"/>
<protein>
    <submittedName>
        <fullName evidence="1">T. brucei spp.-specific protein</fullName>
    </submittedName>
</protein>
<name>D0A7U2_TRYB9</name>
<gene>
    <name evidence="1" type="ORF">TbgDal_XI8620</name>
</gene>
<dbReference type="AlphaFoldDB" id="D0A7U2"/>
<accession>D0A7U2</accession>
<reference evidence="2" key="1">
    <citation type="journal article" date="2010" name="PLoS Negl. Trop. Dis.">
        <title>The genome sequence of Trypanosoma brucei gambiense, causative agent of chronic human african trypanosomiasis.</title>
        <authorList>
            <person name="Jackson A.P."/>
            <person name="Sanders M."/>
            <person name="Berry A."/>
            <person name="McQuillan J."/>
            <person name="Aslett M.A."/>
            <person name="Quail M.A."/>
            <person name="Chukualim B."/>
            <person name="Capewell P."/>
            <person name="MacLeod A."/>
            <person name="Melville S.E."/>
            <person name="Gibson W."/>
            <person name="Barry J.D."/>
            <person name="Berriman M."/>
            <person name="Hertz-Fowler C."/>
        </authorList>
    </citation>
    <scope>NUCLEOTIDE SEQUENCE [LARGE SCALE GENOMIC DNA]</scope>
    <source>
        <strain evidence="2">MHOM/CI/86/DAL972</strain>
    </source>
</reference>
<sequence length="211" mass="23377">MATSHELFGRLALVTRADMGNGAKTKGVRSKTVKETLAPFVAPSRCAPVCQTYVSRHIICNYCMSVVELNLRPRHRECRCPALPDNPSLPLTKLSLINNTVGFAHVTHFCFIATVVWKLYQPNCFSTALSGRAVLHGACGCVCPPSWVHRFFRSNQERNEVGWIGTRRYPFQTLSLHKRAPIRVHWGGGGEEAVLNSLGSRLTVMGANTSR</sequence>
<proteinExistence type="predicted"/>
<dbReference type="GeneID" id="23867898"/>
<evidence type="ECO:0000313" key="2">
    <source>
        <dbReference type="Proteomes" id="UP000002316"/>
    </source>
</evidence>
<dbReference type="EMBL" id="FN554974">
    <property type="protein sequence ID" value="CBH17743.1"/>
    <property type="molecule type" value="Genomic_DNA"/>
</dbReference>
<dbReference type="KEGG" id="tbg:TbgDal_XI8620"/>
<dbReference type="Proteomes" id="UP000002316">
    <property type="component" value="Chromosome 11"/>
</dbReference>
<organism evidence="1 2">
    <name type="scientific">Trypanosoma brucei gambiense (strain MHOM/CI/86/DAL972)</name>
    <dbReference type="NCBI Taxonomy" id="679716"/>
    <lineage>
        <taxon>Eukaryota</taxon>
        <taxon>Discoba</taxon>
        <taxon>Euglenozoa</taxon>
        <taxon>Kinetoplastea</taxon>
        <taxon>Metakinetoplastina</taxon>
        <taxon>Trypanosomatida</taxon>
        <taxon>Trypanosomatidae</taxon>
        <taxon>Trypanosoma</taxon>
    </lineage>
</organism>
<evidence type="ECO:0000313" key="1">
    <source>
        <dbReference type="EMBL" id="CBH17743.1"/>
    </source>
</evidence>